<dbReference type="Gene3D" id="6.10.140.110">
    <property type="match status" value="2"/>
</dbReference>
<dbReference type="AlphaFoldDB" id="D7FI73"/>
<dbReference type="Pfam" id="PF19114">
    <property type="entry name" value="EsV_1_7_cys"/>
    <property type="match status" value="4"/>
</dbReference>
<gene>
    <name evidence="1" type="ORF">Esi_0118_0025</name>
</gene>
<dbReference type="Proteomes" id="UP000002630">
    <property type="component" value="Unassembled WGS sequence"/>
</dbReference>
<evidence type="ECO:0000313" key="1">
    <source>
        <dbReference type="EMBL" id="CBJ28698.1"/>
    </source>
</evidence>
<dbReference type="OrthoDB" id="2441233at2759"/>
<protein>
    <submittedName>
        <fullName evidence="1">EsV-1-7</fullName>
    </submittedName>
</protein>
<proteinExistence type="predicted"/>
<keyword evidence="2" id="KW-1185">Reference proteome</keyword>
<name>D7FI73_ECTSI</name>
<dbReference type="InParanoid" id="D7FI73"/>
<reference evidence="1 2" key="1">
    <citation type="journal article" date="2010" name="Nature">
        <title>The Ectocarpus genome and the independent evolution of multicellularity in brown algae.</title>
        <authorList>
            <person name="Cock J.M."/>
            <person name="Sterck L."/>
            <person name="Rouze P."/>
            <person name="Scornet D."/>
            <person name="Allen A.E."/>
            <person name="Amoutzias G."/>
            <person name="Anthouard V."/>
            <person name="Artiguenave F."/>
            <person name="Aury J.M."/>
            <person name="Badger J.H."/>
            <person name="Beszteri B."/>
            <person name="Billiau K."/>
            <person name="Bonnet E."/>
            <person name="Bothwell J.H."/>
            <person name="Bowler C."/>
            <person name="Boyen C."/>
            <person name="Brownlee C."/>
            <person name="Carrano C.J."/>
            <person name="Charrier B."/>
            <person name="Cho G.Y."/>
            <person name="Coelho S.M."/>
            <person name="Collen J."/>
            <person name="Corre E."/>
            <person name="Da Silva C."/>
            <person name="Delage L."/>
            <person name="Delaroque N."/>
            <person name="Dittami S.M."/>
            <person name="Doulbeau S."/>
            <person name="Elias M."/>
            <person name="Farnham G."/>
            <person name="Gachon C.M."/>
            <person name="Gschloessl B."/>
            <person name="Heesch S."/>
            <person name="Jabbari K."/>
            <person name="Jubin C."/>
            <person name="Kawai H."/>
            <person name="Kimura K."/>
            <person name="Kloareg B."/>
            <person name="Kupper F.C."/>
            <person name="Lang D."/>
            <person name="Le Bail A."/>
            <person name="Leblanc C."/>
            <person name="Lerouge P."/>
            <person name="Lohr M."/>
            <person name="Lopez P.J."/>
            <person name="Martens C."/>
            <person name="Maumus F."/>
            <person name="Michel G."/>
            <person name="Miranda-Saavedra D."/>
            <person name="Morales J."/>
            <person name="Moreau H."/>
            <person name="Motomura T."/>
            <person name="Nagasato C."/>
            <person name="Napoli C.A."/>
            <person name="Nelson D.R."/>
            <person name="Nyvall-Collen P."/>
            <person name="Peters A.F."/>
            <person name="Pommier C."/>
            <person name="Potin P."/>
            <person name="Poulain J."/>
            <person name="Quesneville H."/>
            <person name="Read B."/>
            <person name="Rensing S.A."/>
            <person name="Ritter A."/>
            <person name="Rousvoal S."/>
            <person name="Samanta M."/>
            <person name="Samson G."/>
            <person name="Schroeder D.C."/>
            <person name="Segurens B."/>
            <person name="Strittmatter M."/>
            <person name="Tonon T."/>
            <person name="Tregear J.W."/>
            <person name="Valentin K."/>
            <person name="von Dassow P."/>
            <person name="Yamagishi T."/>
            <person name="Van de Peer Y."/>
            <person name="Wincker P."/>
        </authorList>
    </citation>
    <scope>NUCLEOTIDE SEQUENCE [LARGE SCALE GENOMIC DNA]</scope>
    <source>
        <strain evidence="2">Ec32 / CCAP1310/4</strain>
    </source>
</reference>
<evidence type="ECO:0000313" key="2">
    <source>
        <dbReference type="Proteomes" id="UP000002630"/>
    </source>
</evidence>
<organism evidence="1 2">
    <name type="scientific">Ectocarpus siliculosus</name>
    <name type="common">Brown alga</name>
    <name type="synonym">Conferva siliculosa</name>
    <dbReference type="NCBI Taxonomy" id="2880"/>
    <lineage>
        <taxon>Eukaryota</taxon>
        <taxon>Sar</taxon>
        <taxon>Stramenopiles</taxon>
        <taxon>Ochrophyta</taxon>
        <taxon>PX clade</taxon>
        <taxon>Phaeophyceae</taxon>
        <taxon>Ectocarpales</taxon>
        <taxon>Ectocarpaceae</taxon>
        <taxon>Ectocarpus</taxon>
    </lineage>
</organism>
<dbReference type="SMART" id="SM01425">
    <property type="entry name" value="EsV_1_7"/>
    <property type="match status" value="4"/>
</dbReference>
<dbReference type="EMBL" id="FN649760">
    <property type="protein sequence ID" value="CBJ28698.1"/>
    <property type="molecule type" value="Genomic_DNA"/>
</dbReference>
<accession>D7FI73</accession>
<sequence>MSQCGHANCTKRPTYGVAGSKKREFCSQHARDGMVNVNNKRCIQPNCTTIPSFAAAGSKKAEFCSQHAREGMVDVRSRRCSQRGCNTQPSLGEAGSSKIPGACKAHASEGMVGLRSKRCARRGCTLRPSYVSGQGNETAEFCGKHANDEILAAGMFGEYGDAGATPAAAAAAAGAKRKQPPPIAPYELGMGRMVPPGLSAGMAARSDIPNKRTAVLPVAAAAAASVPPPLMMPPPFSAAPQQQQQQQPNDTRYVKNESLEFRPLSAPSNDRYLGAAESLAHFRASPSERYMNNLGGGGGEMQQFRPQQLSPNDRYGAAGLMPVGAESSAYSEEIAAVFDREMPL</sequence>
<dbReference type="InterPro" id="IPR043822">
    <property type="entry name" value="EsV_1_7_cys"/>
</dbReference>